<gene>
    <name evidence="1" type="ORF">LOK49_LG07G01908</name>
</gene>
<dbReference type="EMBL" id="CM045764">
    <property type="protein sequence ID" value="KAI8006373.1"/>
    <property type="molecule type" value="Genomic_DNA"/>
</dbReference>
<accession>A0ACC0H0P6</accession>
<comment type="caution">
    <text evidence="1">The sequence shown here is derived from an EMBL/GenBank/DDBJ whole genome shotgun (WGS) entry which is preliminary data.</text>
</comment>
<reference evidence="1 2" key="1">
    <citation type="journal article" date="2022" name="Plant J.">
        <title>Chromosome-level genome of Camellia lanceoleosa provides a valuable resource for understanding genome evolution and self-incompatibility.</title>
        <authorList>
            <person name="Gong W."/>
            <person name="Xiao S."/>
            <person name="Wang L."/>
            <person name="Liao Z."/>
            <person name="Chang Y."/>
            <person name="Mo W."/>
            <person name="Hu G."/>
            <person name="Li W."/>
            <person name="Zhao G."/>
            <person name="Zhu H."/>
            <person name="Hu X."/>
            <person name="Ji K."/>
            <person name="Xiang X."/>
            <person name="Song Q."/>
            <person name="Yuan D."/>
            <person name="Jin S."/>
            <person name="Zhang L."/>
        </authorList>
    </citation>
    <scope>NUCLEOTIDE SEQUENCE [LARGE SCALE GENOMIC DNA]</scope>
    <source>
        <strain evidence="1">SQ_2022a</strain>
    </source>
</reference>
<evidence type="ECO:0000313" key="1">
    <source>
        <dbReference type="EMBL" id="KAI8006373.1"/>
    </source>
</evidence>
<evidence type="ECO:0000313" key="2">
    <source>
        <dbReference type="Proteomes" id="UP001060215"/>
    </source>
</evidence>
<name>A0ACC0H0P6_9ERIC</name>
<organism evidence="1 2">
    <name type="scientific">Camellia lanceoleosa</name>
    <dbReference type="NCBI Taxonomy" id="1840588"/>
    <lineage>
        <taxon>Eukaryota</taxon>
        <taxon>Viridiplantae</taxon>
        <taxon>Streptophyta</taxon>
        <taxon>Embryophyta</taxon>
        <taxon>Tracheophyta</taxon>
        <taxon>Spermatophyta</taxon>
        <taxon>Magnoliopsida</taxon>
        <taxon>eudicotyledons</taxon>
        <taxon>Gunneridae</taxon>
        <taxon>Pentapetalae</taxon>
        <taxon>asterids</taxon>
        <taxon>Ericales</taxon>
        <taxon>Theaceae</taxon>
        <taxon>Camellia</taxon>
    </lineage>
</organism>
<proteinExistence type="predicted"/>
<sequence length="234" mass="26713">MRSGQPERYMMTRRKVPSLVDLCVQAAVDNVRYLGDVGDTDIQLLDRILSHCTVEQLMHVENLTEGRDLSPVTDKLWKRFYELQFGGKSTNLVIERMKQKKVSFKWKKLYEAKAKDLEEAQQKSFDRIKELYKKEDARKQSRQVQLCTKVPPSSNKRSFYGGPGSSNISYTKSSIMKKAKLQFLNSHETKNLAAMKRNSVQKGHSISPMRKPGVFPGNGSASTSKLVKPIGRRL</sequence>
<dbReference type="Proteomes" id="UP001060215">
    <property type="component" value="Chromosome 7"/>
</dbReference>
<keyword evidence="2" id="KW-1185">Reference proteome</keyword>
<protein>
    <submittedName>
        <fullName evidence="1">Uncharacterized protein</fullName>
    </submittedName>
</protein>